<reference evidence="1" key="1">
    <citation type="journal article" date="2014" name="Front. Microbiol.">
        <title>High frequency of phylogenetically diverse reductive dehalogenase-homologous genes in deep subseafloor sedimentary metagenomes.</title>
        <authorList>
            <person name="Kawai M."/>
            <person name="Futagami T."/>
            <person name="Toyoda A."/>
            <person name="Takaki Y."/>
            <person name="Nishi S."/>
            <person name="Hori S."/>
            <person name="Arai W."/>
            <person name="Tsubouchi T."/>
            <person name="Morono Y."/>
            <person name="Uchiyama I."/>
            <person name="Ito T."/>
            <person name="Fujiyama A."/>
            <person name="Inagaki F."/>
            <person name="Takami H."/>
        </authorList>
    </citation>
    <scope>NUCLEOTIDE SEQUENCE</scope>
    <source>
        <strain evidence="1">Expedition CK06-06</strain>
    </source>
</reference>
<comment type="caution">
    <text evidence="1">The sequence shown here is derived from an EMBL/GenBank/DDBJ whole genome shotgun (WGS) entry which is preliminary data.</text>
</comment>
<organism evidence="1">
    <name type="scientific">marine sediment metagenome</name>
    <dbReference type="NCBI Taxonomy" id="412755"/>
    <lineage>
        <taxon>unclassified sequences</taxon>
        <taxon>metagenomes</taxon>
        <taxon>ecological metagenomes</taxon>
    </lineage>
</organism>
<proteinExistence type="predicted"/>
<accession>X1FGC7</accession>
<dbReference type="EMBL" id="BARU01007386">
    <property type="protein sequence ID" value="GAH44691.1"/>
    <property type="molecule type" value="Genomic_DNA"/>
</dbReference>
<name>X1FGC7_9ZZZZ</name>
<protein>
    <submittedName>
        <fullName evidence="1">Uncharacterized protein</fullName>
    </submittedName>
</protein>
<dbReference type="AlphaFoldDB" id="X1FGC7"/>
<gene>
    <name evidence="1" type="ORF">S03H2_14556</name>
</gene>
<sequence length="60" mass="6896">MQEELTTELIKARPLEHSKEIKAKLEPIPMEPIKTIAKNDKVEVSLTIKSILNTFFFTIV</sequence>
<evidence type="ECO:0000313" key="1">
    <source>
        <dbReference type="EMBL" id="GAH44691.1"/>
    </source>
</evidence>